<dbReference type="AlphaFoldDB" id="B2JQZ2"/>
<organism evidence="3 4">
    <name type="scientific">Paraburkholderia phymatum (strain DSM 17167 / CIP 108236 / LMG 21445 / STM815)</name>
    <name type="common">Burkholderia phymatum</name>
    <dbReference type="NCBI Taxonomy" id="391038"/>
    <lineage>
        <taxon>Bacteria</taxon>
        <taxon>Pseudomonadati</taxon>
        <taxon>Pseudomonadota</taxon>
        <taxon>Betaproteobacteria</taxon>
        <taxon>Burkholderiales</taxon>
        <taxon>Burkholderiaceae</taxon>
        <taxon>Paraburkholderia</taxon>
    </lineage>
</organism>
<keyword evidence="4" id="KW-1185">Reference proteome</keyword>
<evidence type="ECO:0000313" key="3">
    <source>
        <dbReference type="EMBL" id="ACC73683.1"/>
    </source>
</evidence>
<proteinExistence type="predicted"/>
<reference evidence="4" key="1">
    <citation type="journal article" date="2014" name="Stand. Genomic Sci.">
        <title>Complete genome sequence of Burkholderia phymatum STM815(T), a broad host range and efficient nitrogen-fixing symbiont of Mimosa species.</title>
        <authorList>
            <person name="Moulin L."/>
            <person name="Klonowska A."/>
            <person name="Caroline B."/>
            <person name="Booth K."/>
            <person name="Vriezen J.A."/>
            <person name="Melkonian R."/>
            <person name="James E.K."/>
            <person name="Young J.P."/>
            <person name="Bena G."/>
            <person name="Hauser L."/>
            <person name="Land M."/>
            <person name="Kyrpides N."/>
            <person name="Bruce D."/>
            <person name="Chain P."/>
            <person name="Copeland A."/>
            <person name="Pitluck S."/>
            <person name="Woyke T."/>
            <person name="Lizotte-Waniewski M."/>
            <person name="Bristow J."/>
            <person name="Riley M."/>
        </authorList>
    </citation>
    <scope>NUCLEOTIDE SEQUENCE [LARGE SCALE GENOMIC DNA]</scope>
    <source>
        <strain evidence="4">DSM 17167 / CIP 108236 / LMG 21445 / STM815</strain>
    </source>
</reference>
<dbReference type="PANTHER" id="PTHR22946:SF5">
    <property type="entry name" value="PEPTIDASE S9 PROLYL OLIGOPEPTIDASE CATALYTIC DOMAIN-CONTAINING PROTEIN"/>
    <property type="match status" value="1"/>
</dbReference>
<name>B2JQZ2_PARP8</name>
<dbReference type="Gene3D" id="3.40.50.1820">
    <property type="entry name" value="alpha/beta hydrolase"/>
    <property type="match status" value="1"/>
</dbReference>
<dbReference type="SUPFAM" id="SSF53474">
    <property type="entry name" value="alpha/beta-Hydrolases"/>
    <property type="match status" value="1"/>
</dbReference>
<dbReference type="InterPro" id="IPR050261">
    <property type="entry name" value="FrsA_esterase"/>
</dbReference>
<dbReference type="GO" id="GO:0004252">
    <property type="term" value="F:serine-type endopeptidase activity"/>
    <property type="evidence" value="ECO:0007669"/>
    <property type="project" value="InterPro"/>
</dbReference>
<keyword evidence="1" id="KW-0378">Hydrolase</keyword>
<dbReference type="GO" id="GO:0006508">
    <property type="term" value="P:proteolysis"/>
    <property type="evidence" value="ECO:0007669"/>
    <property type="project" value="InterPro"/>
</dbReference>
<dbReference type="HOGENOM" id="CLU_1077145_0_0_4"/>
<sequence>MTNGERYHLQIKVEHGYLDGTMLVPKTAVPGVLFVHGWGGNQEQYLERARQAAAIGCVCLTFDLTGHARTQSEQQTVTRETNLADLIAAYDTLAAHPLTDRDSIAVIGSSYGGYLAAILTELRPVRWLGLRVPALYLDEGWTTPKRALHVEHDLVAYRKRIVPATENRALRAAARFSGDVLLVESEHDQIVPHTVIASYLQAFLSAHSLTYRVIDGADHGLSDDGSQRAYTALFVNWLGEMVAGLRAGNTGAAPDRAKAF</sequence>
<dbReference type="InterPro" id="IPR001375">
    <property type="entry name" value="Peptidase_S9_cat"/>
</dbReference>
<evidence type="ECO:0000259" key="2">
    <source>
        <dbReference type="Pfam" id="PF00326"/>
    </source>
</evidence>
<dbReference type="PROSITE" id="PS00708">
    <property type="entry name" value="PRO_ENDOPEP_SER"/>
    <property type="match status" value="1"/>
</dbReference>
<protein>
    <submittedName>
        <fullName evidence="3">PGAP1 family protein</fullName>
    </submittedName>
</protein>
<gene>
    <name evidence="3" type="ordered locus">Bphy_4571</name>
</gene>
<dbReference type="KEGG" id="bph:Bphy_4571"/>
<dbReference type="eggNOG" id="COG1073">
    <property type="taxonomic scope" value="Bacteria"/>
</dbReference>
<accession>B2JQZ2</accession>
<dbReference type="EMBL" id="CP001044">
    <property type="protein sequence ID" value="ACC73683.1"/>
    <property type="molecule type" value="Genomic_DNA"/>
</dbReference>
<dbReference type="PANTHER" id="PTHR22946">
    <property type="entry name" value="DIENELACTONE HYDROLASE DOMAIN-CONTAINING PROTEIN-RELATED"/>
    <property type="match status" value="1"/>
</dbReference>
<feature type="domain" description="Peptidase S9 prolyl oligopeptidase catalytic" evidence="2">
    <location>
        <begin position="79"/>
        <end position="242"/>
    </location>
</feature>
<dbReference type="InterPro" id="IPR029058">
    <property type="entry name" value="AB_hydrolase_fold"/>
</dbReference>
<evidence type="ECO:0000313" key="4">
    <source>
        <dbReference type="Proteomes" id="UP000001192"/>
    </source>
</evidence>
<dbReference type="Proteomes" id="UP000001192">
    <property type="component" value="Chromosome 2"/>
</dbReference>
<dbReference type="STRING" id="391038.Bphy_4571"/>
<dbReference type="Pfam" id="PF00326">
    <property type="entry name" value="Peptidase_S9"/>
    <property type="match status" value="1"/>
</dbReference>
<dbReference type="InterPro" id="IPR002471">
    <property type="entry name" value="Pept_S9_AS"/>
</dbReference>
<evidence type="ECO:0000256" key="1">
    <source>
        <dbReference type="ARBA" id="ARBA00022801"/>
    </source>
</evidence>